<gene>
    <name evidence="1" type="ORF">METZ01_LOCUS437868</name>
</gene>
<proteinExistence type="predicted"/>
<reference evidence="1" key="1">
    <citation type="submission" date="2018-05" db="EMBL/GenBank/DDBJ databases">
        <authorList>
            <person name="Lanie J.A."/>
            <person name="Ng W.-L."/>
            <person name="Kazmierczak K.M."/>
            <person name="Andrzejewski T.M."/>
            <person name="Davidsen T.M."/>
            <person name="Wayne K.J."/>
            <person name="Tettelin H."/>
            <person name="Glass J.I."/>
            <person name="Rusch D."/>
            <person name="Podicherti R."/>
            <person name="Tsui H.-C.T."/>
            <person name="Winkler M.E."/>
        </authorList>
    </citation>
    <scope>NUCLEOTIDE SEQUENCE</scope>
</reference>
<accession>A0A382YP73</accession>
<protein>
    <submittedName>
        <fullName evidence="1">Uncharacterized protein</fullName>
    </submittedName>
</protein>
<name>A0A382YP73_9ZZZZ</name>
<evidence type="ECO:0000313" key="1">
    <source>
        <dbReference type="EMBL" id="SVD85014.1"/>
    </source>
</evidence>
<sequence>NIAKQIGNAVPCLLAEQIAVSLKDQFGL</sequence>
<dbReference type="EMBL" id="UINC01177395">
    <property type="protein sequence ID" value="SVD85014.1"/>
    <property type="molecule type" value="Genomic_DNA"/>
</dbReference>
<organism evidence="1">
    <name type="scientific">marine metagenome</name>
    <dbReference type="NCBI Taxonomy" id="408172"/>
    <lineage>
        <taxon>unclassified sequences</taxon>
        <taxon>metagenomes</taxon>
        <taxon>ecological metagenomes</taxon>
    </lineage>
</organism>
<dbReference type="AlphaFoldDB" id="A0A382YP73"/>
<feature type="non-terminal residue" evidence="1">
    <location>
        <position position="1"/>
    </location>
</feature>